<dbReference type="Proteomes" id="UP000807159">
    <property type="component" value="Chromosome 13"/>
</dbReference>
<sequence length="286" mass="32239">MEVNNRYLCSVLVINISVFFIALAGNMFLTVVVLGSSSEPSRGYFVDSAFFGKDSPLYNIQSQPGSNSTISVSVPIPRSSLKFQKDAVCVRSLNLWRESSLEINSQIYMGNEKGMQKGSRMRFLEFHFSTAYDFLYSNGTNFNVYVWYNASYKDASALQLPRAVNLVTNAYLQLFKGLGAKVTLGFIKEMPKTSNALIKFDIDRFSNRHPLLYMGYFTTIPSCYGYSDRERALTILRKTEEPKRFCFEKGSGRISRESLKLFDGGVADKHAGKYSGGMKRRLSVAI</sequence>
<evidence type="ECO:0000256" key="1">
    <source>
        <dbReference type="SAM" id="Phobius"/>
    </source>
</evidence>
<dbReference type="PANTHER" id="PTHR19229:SF154">
    <property type="entry name" value="ABC TRANSPORTER A FAMILY MEMBER 3-RELATED"/>
    <property type="match status" value="1"/>
</dbReference>
<keyword evidence="1" id="KW-1133">Transmembrane helix</keyword>
<gene>
    <name evidence="2" type="ORF">H0E87_022710</name>
</gene>
<evidence type="ECO:0000313" key="2">
    <source>
        <dbReference type="EMBL" id="KAH8490280.1"/>
    </source>
</evidence>
<dbReference type="GO" id="GO:0005319">
    <property type="term" value="F:lipid transporter activity"/>
    <property type="evidence" value="ECO:0007669"/>
    <property type="project" value="TreeGrafter"/>
</dbReference>
<evidence type="ECO:0000313" key="3">
    <source>
        <dbReference type="Proteomes" id="UP000807159"/>
    </source>
</evidence>
<dbReference type="EMBL" id="JACEGQ020000013">
    <property type="protein sequence ID" value="KAH8490280.1"/>
    <property type="molecule type" value="Genomic_DNA"/>
</dbReference>
<dbReference type="PANTHER" id="PTHR19229">
    <property type="entry name" value="ATP-BINDING CASSETTE TRANSPORTER SUBFAMILY A ABCA"/>
    <property type="match status" value="1"/>
</dbReference>
<dbReference type="AlphaFoldDB" id="A0A8T2XB87"/>
<proteinExistence type="predicted"/>
<dbReference type="InterPro" id="IPR026082">
    <property type="entry name" value="ABCA"/>
</dbReference>
<dbReference type="GO" id="GO:0140359">
    <property type="term" value="F:ABC-type transporter activity"/>
    <property type="evidence" value="ECO:0007669"/>
    <property type="project" value="InterPro"/>
</dbReference>
<dbReference type="GO" id="GO:0016020">
    <property type="term" value="C:membrane"/>
    <property type="evidence" value="ECO:0007669"/>
    <property type="project" value="InterPro"/>
</dbReference>
<accession>A0A8T2XB87</accession>
<comment type="caution">
    <text evidence="2">The sequence shown here is derived from an EMBL/GenBank/DDBJ whole genome shotgun (WGS) entry which is preliminary data.</text>
</comment>
<reference evidence="2" key="1">
    <citation type="journal article" date="2021" name="J. Hered.">
        <title>Genome Assembly of Salicaceae Populus deltoides (Eastern Cottonwood) I-69 Based on Nanopore Sequencing and Hi-C Technologies.</title>
        <authorList>
            <person name="Bai S."/>
            <person name="Wu H."/>
            <person name="Zhang J."/>
            <person name="Pan Z."/>
            <person name="Zhao W."/>
            <person name="Li Z."/>
            <person name="Tong C."/>
        </authorList>
    </citation>
    <scope>NUCLEOTIDE SEQUENCE</scope>
    <source>
        <tissue evidence="2">Leaf</tissue>
    </source>
</reference>
<organism evidence="2 3">
    <name type="scientific">Populus deltoides</name>
    <name type="common">Eastern poplar</name>
    <name type="synonym">Eastern cottonwood</name>
    <dbReference type="NCBI Taxonomy" id="3696"/>
    <lineage>
        <taxon>Eukaryota</taxon>
        <taxon>Viridiplantae</taxon>
        <taxon>Streptophyta</taxon>
        <taxon>Embryophyta</taxon>
        <taxon>Tracheophyta</taxon>
        <taxon>Spermatophyta</taxon>
        <taxon>Magnoliopsida</taxon>
        <taxon>eudicotyledons</taxon>
        <taxon>Gunneridae</taxon>
        <taxon>Pentapetalae</taxon>
        <taxon>rosids</taxon>
        <taxon>fabids</taxon>
        <taxon>Malpighiales</taxon>
        <taxon>Salicaceae</taxon>
        <taxon>Saliceae</taxon>
        <taxon>Populus</taxon>
    </lineage>
</organism>
<keyword evidence="1" id="KW-0472">Membrane</keyword>
<feature type="transmembrane region" description="Helical" evidence="1">
    <location>
        <begin position="12"/>
        <end position="34"/>
    </location>
</feature>
<name>A0A8T2XB87_POPDE</name>
<keyword evidence="1" id="KW-0812">Transmembrane</keyword>
<protein>
    <submittedName>
        <fullName evidence="2">Uncharacterized protein</fullName>
    </submittedName>
</protein>
<keyword evidence="3" id="KW-1185">Reference proteome</keyword>